<organism evidence="6 7">
    <name type="scientific">Malus domestica</name>
    <name type="common">Apple</name>
    <name type="synonym">Pyrus malus</name>
    <dbReference type="NCBI Taxonomy" id="3750"/>
    <lineage>
        <taxon>Eukaryota</taxon>
        <taxon>Viridiplantae</taxon>
        <taxon>Streptophyta</taxon>
        <taxon>Embryophyta</taxon>
        <taxon>Tracheophyta</taxon>
        <taxon>Spermatophyta</taxon>
        <taxon>Magnoliopsida</taxon>
        <taxon>eudicotyledons</taxon>
        <taxon>Gunneridae</taxon>
        <taxon>Pentapetalae</taxon>
        <taxon>rosids</taxon>
        <taxon>fabids</taxon>
        <taxon>Rosales</taxon>
        <taxon>Rosaceae</taxon>
        <taxon>Amygdaloideae</taxon>
        <taxon>Maleae</taxon>
        <taxon>Malus</taxon>
    </lineage>
</organism>
<evidence type="ECO:0000256" key="3">
    <source>
        <dbReference type="ARBA" id="ARBA00022729"/>
    </source>
</evidence>
<comment type="caution">
    <text evidence="6">The sequence shown here is derived from an EMBL/GenBank/DDBJ whole genome shotgun (WGS) entry which is preliminary data.</text>
</comment>
<gene>
    <name evidence="6" type="ORF">DVH24_026067</name>
</gene>
<dbReference type="InterPro" id="IPR036852">
    <property type="entry name" value="Peptidase_S8/S53_dom_sf"/>
</dbReference>
<dbReference type="Pfam" id="PF05922">
    <property type="entry name" value="Inhibitor_I9"/>
    <property type="match status" value="1"/>
</dbReference>
<evidence type="ECO:0000313" key="7">
    <source>
        <dbReference type="Proteomes" id="UP000290289"/>
    </source>
</evidence>
<dbReference type="EMBL" id="RDQH01000328">
    <property type="protein sequence ID" value="RXI06931.1"/>
    <property type="molecule type" value="Genomic_DNA"/>
</dbReference>
<dbReference type="AlphaFoldDB" id="A0A498KID6"/>
<keyword evidence="3 4" id="KW-0732">Signal</keyword>
<dbReference type="InterPro" id="IPR045051">
    <property type="entry name" value="SBT"/>
</dbReference>
<feature type="signal peptide" evidence="4">
    <location>
        <begin position="1"/>
        <end position="26"/>
    </location>
</feature>
<sequence length="228" mass="25517">MAKNGAVLLYCALAVFMLGMSLLCKATDEDRKVRIVISFYLECNDDDEAGSYCVLGVPSRWGVLTGVSLLKELSREGSWSRPCFGLFSQYLVLILSHSLSSLESLLVRSYKRSFNGFAAKLIDKEREKLDGEHSDIIYYVTTTKVKCIYCSKLIGARYYIFESARDDIGHGNHTASIAAGNTVKGVSFYGLAQKTHAESSWIWKMQKNTNRHRVRGGLQFTTGINRGR</sequence>
<dbReference type="GO" id="GO:0004252">
    <property type="term" value="F:serine-type endopeptidase activity"/>
    <property type="evidence" value="ECO:0007669"/>
    <property type="project" value="InterPro"/>
</dbReference>
<reference evidence="6 7" key="1">
    <citation type="submission" date="2018-10" db="EMBL/GenBank/DDBJ databases">
        <title>A high-quality apple genome assembly.</title>
        <authorList>
            <person name="Hu J."/>
        </authorList>
    </citation>
    <scope>NUCLEOTIDE SEQUENCE [LARGE SCALE GENOMIC DNA]</scope>
    <source>
        <strain evidence="7">cv. HFTH1</strain>
        <tissue evidence="6">Young leaf</tissue>
    </source>
</reference>
<keyword evidence="7" id="KW-1185">Reference proteome</keyword>
<evidence type="ECO:0000256" key="4">
    <source>
        <dbReference type="SAM" id="SignalP"/>
    </source>
</evidence>
<dbReference type="Gene3D" id="3.40.50.200">
    <property type="entry name" value="Peptidase S8/S53 domain"/>
    <property type="match status" value="1"/>
</dbReference>
<feature type="domain" description="Inhibitor I9" evidence="5">
    <location>
        <begin position="99"/>
        <end position="130"/>
    </location>
</feature>
<dbReference type="GO" id="GO:0006508">
    <property type="term" value="P:proteolysis"/>
    <property type="evidence" value="ECO:0007669"/>
    <property type="project" value="InterPro"/>
</dbReference>
<protein>
    <recommendedName>
        <fullName evidence="5">Inhibitor I9 domain-containing protein</fullName>
    </recommendedName>
</protein>
<dbReference type="Proteomes" id="UP000290289">
    <property type="component" value="Chromosome 2"/>
</dbReference>
<accession>A0A498KID6</accession>
<evidence type="ECO:0000256" key="2">
    <source>
        <dbReference type="ARBA" id="ARBA00011073"/>
    </source>
</evidence>
<dbReference type="InterPro" id="IPR010259">
    <property type="entry name" value="S8pro/Inhibitor_I9"/>
</dbReference>
<dbReference type="GO" id="GO:0005576">
    <property type="term" value="C:extracellular region"/>
    <property type="evidence" value="ECO:0007669"/>
    <property type="project" value="UniProtKB-SubCell"/>
</dbReference>
<comment type="subcellular location">
    <subcellularLocation>
        <location evidence="1">Secreted</location>
    </subcellularLocation>
</comment>
<feature type="chain" id="PRO_5019721230" description="Inhibitor I9 domain-containing protein" evidence="4">
    <location>
        <begin position="27"/>
        <end position="228"/>
    </location>
</feature>
<evidence type="ECO:0000256" key="1">
    <source>
        <dbReference type="ARBA" id="ARBA00004613"/>
    </source>
</evidence>
<dbReference type="PANTHER" id="PTHR10795">
    <property type="entry name" value="PROPROTEIN CONVERTASE SUBTILISIN/KEXIN"/>
    <property type="match status" value="1"/>
</dbReference>
<comment type="similarity">
    <text evidence="2">Belongs to the peptidase S8 family.</text>
</comment>
<name>A0A498KID6_MALDO</name>
<proteinExistence type="inferred from homology"/>
<evidence type="ECO:0000259" key="5">
    <source>
        <dbReference type="Pfam" id="PF05922"/>
    </source>
</evidence>
<dbReference type="SUPFAM" id="SSF52743">
    <property type="entry name" value="Subtilisin-like"/>
    <property type="match status" value="1"/>
</dbReference>
<evidence type="ECO:0000313" key="6">
    <source>
        <dbReference type="EMBL" id="RXI06931.1"/>
    </source>
</evidence>